<evidence type="ECO:0000313" key="1">
    <source>
        <dbReference type="EMBL" id="KAK3954350.1"/>
    </source>
</evidence>
<reference evidence="1" key="1">
    <citation type="journal article" date="2023" name="Mol. Phylogenet. Evol.">
        <title>Genome-scale phylogeny and comparative genomics of the fungal order Sordariales.</title>
        <authorList>
            <person name="Hensen N."/>
            <person name="Bonometti L."/>
            <person name="Westerberg I."/>
            <person name="Brannstrom I.O."/>
            <person name="Guillou S."/>
            <person name="Cros-Aarteil S."/>
            <person name="Calhoun S."/>
            <person name="Haridas S."/>
            <person name="Kuo A."/>
            <person name="Mondo S."/>
            <person name="Pangilinan J."/>
            <person name="Riley R."/>
            <person name="LaButti K."/>
            <person name="Andreopoulos B."/>
            <person name="Lipzen A."/>
            <person name="Chen C."/>
            <person name="Yan M."/>
            <person name="Daum C."/>
            <person name="Ng V."/>
            <person name="Clum A."/>
            <person name="Steindorff A."/>
            <person name="Ohm R.A."/>
            <person name="Martin F."/>
            <person name="Silar P."/>
            <person name="Natvig D.O."/>
            <person name="Lalanne C."/>
            <person name="Gautier V."/>
            <person name="Ament-Velasquez S.L."/>
            <person name="Kruys A."/>
            <person name="Hutchinson M.I."/>
            <person name="Powell A.J."/>
            <person name="Barry K."/>
            <person name="Miller A.N."/>
            <person name="Grigoriev I.V."/>
            <person name="Debuchy R."/>
            <person name="Gladieux P."/>
            <person name="Hiltunen Thoren M."/>
            <person name="Johannesson H."/>
        </authorList>
    </citation>
    <scope>NUCLEOTIDE SEQUENCE</scope>
    <source>
        <strain evidence="1">CBS 626.80</strain>
    </source>
</reference>
<accession>A0AAN6SI03</accession>
<dbReference type="Proteomes" id="UP001303222">
    <property type="component" value="Unassembled WGS sequence"/>
</dbReference>
<proteinExistence type="predicted"/>
<evidence type="ECO:0000313" key="2">
    <source>
        <dbReference type="Proteomes" id="UP001303222"/>
    </source>
</evidence>
<organism evidence="1 2">
    <name type="scientific">Pseudoneurospora amorphoporcata</name>
    <dbReference type="NCBI Taxonomy" id="241081"/>
    <lineage>
        <taxon>Eukaryota</taxon>
        <taxon>Fungi</taxon>
        <taxon>Dikarya</taxon>
        <taxon>Ascomycota</taxon>
        <taxon>Pezizomycotina</taxon>
        <taxon>Sordariomycetes</taxon>
        <taxon>Sordariomycetidae</taxon>
        <taxon>Sordariales</taxon>
        <taxon>Sordariaceae</taxon>
        <taxon>Pseudoneurospora</taxon>
    </lineage>
</organism>
<sequence>MRPRMLAHGIYLEHYLRRVVGVADCASVKWFDSCTRLSVTHVTESLDEVEADGCTWPAPTTEASPRPTRRITCDRLLLFVLRHLYQLLPLFMARTVLRFMAAMQLDSQSILLRCCLTGDLTNGMPSISDFRGAEVGDLGLSTG</sequence>
<dbReference type="EMBL" id="MU859091">
    <property type="protein sequence ID" value="KAK3954350.1"/>
    <property type="molecule type" value="Genomic_DNA"/>
</dbReference>
<protein>
    <submittedName>
        <fullName evidence="1">Uncharacterized protein</fullName>
    </submittedName>
</protein>
<keyword evidence="2" id="KW-1185">Reference proteome</keyword>
<name>A0AAN6SI03_9PEZI</name>
<reference evidence="1" key="2">
    <citation type="submission" date="2023-06" db="EMBL/GenBank/DDBJ databases">
        <authorList>
            <consortium name="Lawrence Berkeley National Laboratory"/>
            <person name="Mondo S.J."/>
            <person name="Hensen N."/>
            <person name="Bonometti L."/>
            <person name="Westerberg I."/>
            <person name="Brannstrom I.O."/>
            <person name="Guillou S."/>
            <person name="Cros-Aarteil S."/>
            <person name="Calhoun S."/>
            <person name="Haridas S."/>
            <person name="Kuo A."/>
            <person name="Pangilinan J."/>
            <person name="Riley R."/>
            <person name="Labutti K."/>
            <person name="Andreopoulos B."/>
            <person name="Lipzen A."/>
            <person name="Chen C."/>
            <person name="Yanf M."/>
            <person name="Daum C."/>
            <person name="Ng V."/>
            <person name="Clum A."/>
            <person name="Steindorff A."/>
            <person name="Ohm R."/>
            <person name="Martin F."/>
            <person name="Silar P."/>
            <person name="Natvig D."/>
            <person name="Lalanne C."/>
            <person name="Gautier V."/>
            <person name="Ament-Velasquez S.L."/>
            <person name="Kruys A."/>
            <person name="Hutchinson M.I."/>
            <person name="Powell A.J."/>
            <person name="Barry K."/>
            <person name="Miller A.N."/>
            <person name="Grigoriev I.V."/>
            <person name="Debuchy R."/>
            <person name="Gladieux P."/>
            <person name="Thoren M.H."/>
            <person name="Johannesson H."/>
        </authorList>
    </citation>
    <scope>NUCLEOTIDE SEQUENCE</scope>
    <source>
        <strain evidence="1">CBS 626.80</strain>
    </source>
</reference>
<gene>
    <name evidence="1" type="ORF">QBC32DRAFT_90640</name>
</gene>
<dbReference type="AlphaFoldDB" id="A0AAN6SI03"/>
<comment type="caution">
    <text evidence="1">The sequence shown here is derived from an EMBL/GenBank/DDBJ whole genome shotgun (WGS) entry which is preliminary data.</text>
</comment>